<evidence type="ECO:0000313" key="3">
    <source>
        <dbReference type="Proteomes" id="UP000193990"/>
    </source>
</evidence>
<dbReference type="STRING" id="56425.AWB93_20480"/>
<accession>A0A1X1QY62</accession>
<evidence type="ECO:0000256" key="1">
    <source>
        <dbReference type="SAM" id="Phobius"/>
    </source>
</evidence>
<feature type="transmembrane region" description="Helical" evidence="1">
    <location>
        <begin position="16"/>
        <end position="36"/>
    </location>
</feature>
<protein>
    <submittedName>
        <fullName evidence="2">Uncharacterized protein</fullName>
    </submittedName>
</protein>
<name>A0A1X1QY62_MYCBE</name>
<comment type="caution">
    <text evidence="2">The sequence shown here is derived from an EMBL/GenBank/DDBJ whole genome shotgun (WGS) entry which is preliminary data.</text>
</comment>
<proteinExistence type="predicted"/>
<keyword evidence="1" id="KW-1133">Transmembrane helix</keyword>
<feature type="transmembrane region" description="Helical" evidence="1">
    <location>
        <begin position="43"/>
        <end position="62"/>
    </location>
</feature>
<dbReference type="Proteomes" id="UP000193990">
    <property type="component" value="Unassembled WGS sequence"/>
</dbReference>
<dbReference type="EMBL" id="LQOK01000044">
    <property type="protein sequence ID" value="ORU96330.1"/>
    <property type="molecule type" value="Genomic_DNA"/>
</dbReference>
<reference evidence="2 3" key="1">
    <citation type="submission" date="2016-01" db="EMBL/GenBank/DDBJ databases">
        <title>The new phylogeny of the genus Mycobacterium.</title>
        <authorList>
            <person name="Tarcisio F."/>
            <person name="Conor M."/>
            <person name="Antonella G."/>
            <person name="Elisabetta G."/>
            <person name="Giulia F.S."/>
            <person name="Sara T."/>
            <person name="Anna F."/>
            <person name="Clotilde B."/>
            <person name="Roberto B."/>
            <person name="Veronica D.S."/>
            <person name="Fabio R."/>
            <person name="Monica P."/>
            <person name="Olivier J."/>
            <person name="Enrico T."/>
            <person name="Nicola S."/>
        </authorList>
    </citation>
    <scope>NUCLEOTIDE SEQUENCE [LARGE SCALE GENOMIC DNA]</scope>
    <source>
        <strain evidence="2 3">DSM 44277</strain>
    </source>
</reference>
<keyword evidence="1" id="KW-0812">Transmembrane</keyword>
<dbReference type="AlphaFoldDB" id="A0A1X1QY62"/>
<evidence type="ECO:0000313" key="2">
    <source>
        <dbReference type="EMBL" id="ORU96330.1"/>
    </source>
</evidence>
<keyword evidence="1" id="KW-0472">Membrane</keyword>
<keyword evidence="3" id="KW-1185">Reference proteome</keyword>
<gene>
    <name evidence="2" type="ORF">AWB93_20480</name>
</gene>
<sequence length="80" mass="8799">MNVNALESLLMHVRMAVLRSVVVVVRVLVCDVRVLVGGVRMNVGLLPVLVFVCMRSVVGVFGHRYPPYDEMLCLATVSVT</sequence>
<organism evidence="2 3">
    <name type="scientific">Mycobacterium bohemicum</name>
    <dbReference type="NCBI Taxonomy" id="56425"/>
    <lineage>
        <taxon>Bacteria</taxon>
        <taxon>Bacillati</taxon>
        <taxon>Actinomycetota</taxon>
        <taxon>Actinomycetes</taxon>
        <taxon>Mycobacteriales</taxon>
        <taxon>Mycobacteriaceae</taxon>
        <taxon>Mycobacterium</taxon>
    </lineage>
</organism>